<keyword evidence="10" id="KW-0862">Zinc</keyword>
<dbReference type="GO" id="GO:0005737">
    <property type="term" value="C:cytoplasm"/>
    <property type="evidence" value="ECO:0007669"/>
    <property type="project" value="UniProtKB-SubCell"/>
</dbReference>
<keyword evidence="15" id="KW-1185">Reference proteome</keyword>
<dbReference type="FunFam" id="3.40.140.10:FF:000203">
    <property type="entry name" value="COP9 signalosome complex subunit 5"/>
    <property type="match status" value="1"/>
</dbReference>
<evidence type="ECO:0000256" key="8">
    <source>
        <dbReference type="ARBA" id="ARBA00022790"/>
    </source>
</evidence>
<evidence type="ECO:0000313" key="15">
    <source>
        <dbReference type="Proteomes" id="UP000019763"/>
    </source>
</evidence>
<dbReference type="EMBL" id="AFNH02000697">
    <property type="protein sequence ID" value="EZG59051.1"/>
    <property type="molecule type" value="Genomic_DNA"/>
</dbReference>
<evidence type="ECO:0000256" key="12">
    <source>
        <dbReference type="ARBA" id="ARBA00023242"/>
    </source>
</evidence>
<dbReference type="eggNOG" id="KOG1554">
    <property type="taxonomic scope" value="Eukaryota"/>
</dbReference>
<keyword evidence="5" id="KW-0963">Cytoplasm</keyword>
<keyword evidence="6" id="KW-0645">Protease</keyword>
<evidence type="ECO:0000313" key="14">
    <source>
        <dbReference type="EMBL" id="EZG59051.1"/>
    </source>
</evidence>
<dbReference type="VEuPathDB" id="CryptoDB:GNI_093200"/>
<dbReference type="SUPFAM" id="SSF102712">
    <property type="entry name" value="JAB1/MPN domain"/>
    <property type="match status" value="1"/>
</dbReference>
<comment type="similarity">
    <text evidence="3">Belongs to the peptidase M67A family. CSN5 subfamily.</text>
</comment>
<sequence>MRNNHAASDEDIYKVVRVSAAAMTKMIEHADKGGEQEVMGIVFGKHSPQTFEIIDAVALPVQGTDTRITADASTDEWLVNYSMQLEQMGCKISAVGWYHTHPGYKCWLSGIDIDTQRRYQTHMDPWVALVIDPTNQDQIEIGAFRLAGTNKNFPTFVPAPGYATNSSHGQSKPRQEDCYYSIPVELVQPAQHLQVTQNINLEDIFHPAVPMEAKCALLKKDILRRRPDLLDRLNAATENHPADQAVPTAGQTVAGTANLEMNQQQQNPESKESVRVVAHACAMDRPNDPHKIE</sequence>
<evidence type="ECO:0000256" key="5">
    <source>
        <dbReference type="ARBA" id="ARBA00022490"/>
    </source>
</evidence>
<keyword evidence="9" id="KW-0378">Hydrolase</keyword>
<organism evidence="14 15">
    <name type="scientific">Gregarina niphandrodes</name>
    <name type="common">Septate eugregarine</name>
    <dbReference type="NCBI Taxonomy" id="110365"/>
    <lineage>
        <taxon>Eukaryota</taxon>
        <taxon>Sar</taxon>
        <taxon>Alveolata</taxon>
        <taxon>Apicomplexa</taxon>
        <taxon>Conoidasida</taxon>
        <taxon>Gregarinasina</taxon>
        <taxon>Eugregarinorida</taxon>
        <taxon>Gregarinidae</taxon>
        <taxon>Gregarina</taxon>
    </lineage>
</organism>
<evidence type="ECO:0000256" key="2">
    <source>
        <dbReference type="ARBA" id="ARBA00004496"/>
    </source>
</evidence>
<evidence type="ECO:0000256" key="4">
    <source>
        <dbReference type="ARBA" id="ARBA00014880"/>
    </source>
</evidence>
<dbReference type="GO" id="GO:0008180">
    <property type="term" value="C:COP9 signalosome"/>
    <property type="evidence" value="ECO:0007669"/>
    <property type="project" value="UniProtKB-KW"/>
</dbReference>
<dbReference type="PROSITE" id="PS50249">
    <property type="entry name" value="MPN"/>
    <property type="match status" value="1"/>
</dbReference>
<dbReference type="GO" id="GO:0006508">
    <property type="term" value="P:proteolysis"/>
    <property type="evidence" value="ECO:0007669"/>
    <property type="project" value="UniProtKB-KW"/>
</dbReference>
<dbReference type="OrthoDB" id="605656at2759"/>
<evidence type="ECO:0000256" key="6">
    <source>
        <dbReference type="ARBA" id="ARBA00022670"/>
    </source>
</evidence>
<dbReference type="Gene3D" id="3.40.140.10">
    <property type="entry name" value="Cytidine Deaminase, domain 2"/>
    <property type="match status" value="1"/>
</dbReference>
<evidence type="ECO:0000256" key="7">
    <source>
        <dbReference type="ARBA" id="ARBA00022723"/>
    </source>
</evidence>
<evidence type="ECO:0000256" key="11">
    <source>
        <dbReference type="ARBA" id="ARBA00023049"/>
    </source>
</evidence>
<keyword evidence="12" id="KW-0539">Nucleus</keyword>
<dbReference type="GO" id="GO:0008237">
    <property type="term" value="F:metallopeptidase activity"/>
    <property type="evidence" value="ECO:0007669"/>
    <property type="project" value="UniProtKB-KW"/>
</dbReference>
<evidence type="ECO:0000256" key="1">
    <source>
        <dbReference type="ARBA" id="ARBA00004123"/>
    </source>
</evidence>
<dbReference type="Pfam" id="PF01398">
    <property type="entry name" value="JAB"/>
    <property type="match status" value="1"/>
</dbReference>
<dbReference type="SMART" id="SM00232">
    <property type="entry name" value="JAB_MPN"/>
    <property type="match status" value="1"/>
</dbReference>
<dbReference type="InterPro" id="IPR037518">
    <property type="entry name" value="MPN"/>
</dbReference>
<evidence type="ECO:0000256" key="10">
    <source>
        <dbReference type="ARBA" id="ARBA00022833"/>
    </source>
</evidence>
<evidence type="ECO:0000256" key="3">
    <source>
        <dbReference type="ARBA" id="ARBA00006008"/>
    </source>
</evidence>
<accession>A0A023B5A4</accession>
<dbReference type="PANTHER" id="PTHR10410">
    <property type="entry name" value="EUKARYOTIC TRANSLATION INITIATION FACTOR 3 -RELATED"/>
    <property type="match status" value="1"/>
</dbReference>
<comment type="subcellular location">
    <subcellularLocation>
        <location evidence="2">Cytoplasm</location>
    </subcellularLocation>
    <subcellularLocation>
        <location evidence="1">Nucleus</location>
    </subcellularLocation>
</comment>
<gene>
    <name evidence="14" type="ORF">GNI_093200</name>
</gene>
<dbReference type="InterPro" id="IPR050242">
    <property type="entry name" value="JAMM_MPN+_peptidase_M67A"/>
</dbReference>
<comment type="caution">
    <text evidence="14">The sequence shown here is derived from an EMBL/GenBank/DDBJ whole genome shotgun (WGS) entry which is preliminary data.</text>
</comment>
<feature type="domain" description="MPN" evidence="13">
    <location>
        <begin position="16"/>
        <end position="150"/>
    </location>
</feature>
<protein>
    <recommendedName>
        <fullName evidence="4">COP9 signalosome complex subunit 5</fullName>
    </recommendedName>
</protein>
<keyword evidence="8" id="KW-0736">Signalosome</keyword>
<dbReference type="InterPro" id="IPR000555">
    <property type="entry name" value="JAMM/MPN+_dom"/>
</dbReference>
<evidence type="ECO:0000259" key="13">
    <source>
        <dbReference type="PROSITE" id="PS50249"/>
    </source>
</evidence>
<evidence type="ECO:0000256" key="9">
    <source>
        <dbReference type="ARBA" id="ARBA00022801"/>
    </source>
</evidence>
<name>A0A023B5A4_GRENI</name>
<dbReference type="GO" id="GO:0046872">
    <property type="term" value="F:metal ion binding"/>
    <property type="evidence" value="ECO:0007669"/>
    <property type="project" value="UniProtKB-KW"/>
</dbReference>
<dbReference type="RefSeq" id="XP_011130917.1">
    <property type="nucleotide sequence ID" value="XM_011132615.1"/>
</dbReference>
<keyword evidence="11" id="KW-0482">Metalloprotease</keyword>
<dbReference type="Proteomes" id="UP000019763">
    <property type="component" value="Unassembled WGS sequence"/>
</dbReference>
<dbReference type="GeneID" id="22913332"/>
<proteinExistence type="inferred from homology"/>
<dbReference type="AlphaFoldDB" id="A0A023B5A4"/>
<keyword evidence="7" id="KW-0479">Metal-binding</keyword>
<reference evidence="14" key="1">
    <citation type="submission" date="2013-12" db="EMBL/GenBank/DDBJ databases">
        <authorList>
            <person name="Omoto C.K."/>
            <person name="Sibley D."/>
            <person name="Venepally P."/>
            <person name="Hadjithomas M."/>
            <person name="Karamycheva S."/>
            <person name="Brunk B."/>
            <person name="Roos D."/>
            <person name="Caler E."/>
            <person name="Lorenzi H."/>
        </authorList>
    </citation>
    <scope>NUCLEOTIDE SEQUENCE</scope>
</reference>